<dbReference type="InterPro" id="IPR043581">
    <property type="entry name" value="Axin-like"/>
</dbReference>
<dbReference type="InterPro" id="IPR016137">
    <property type="entry name" value="RGS"/>
</dbReference>
<dbReference type="GO" id="GO:0008013">
    <property type="term" value="F:beta-catenin binding"/>
    <property type="evidence" value="ECO:0007669"/>
    <property type="project" value="TreeGrafter"/>
</dbReference>
<gene>
    <name evidence="9" type="primary">axin1</name>
    <name evidence="9" type="ORF">T02_7229</name>
</gene>
<feature type="compositionally biased region" description="Polar residues" evidence="6">
    <location>
        <begin position="375"/>
        <end position="386"/>
    </location>
</feature>
<keyword evidence="10" id="KW-1185">Reference proteome</keyword>
<feature type="compositionally biased region" description="Polar residues" evidence="6">
    <location>
        <begin position="447"/>
        <end position="462"/>
    </location>
</feature>
<dbReference type="OrthoDB" id="10007451at2759"/>
<feature type="region of interest" description="Disordered" evidence="6">
    <location>
        <begin position="130"/>
        <end position="214"/>
    </location>
</feature>
<dbReference type="InterPro" id="IPR029071">
    <property type="entry name" value="Ubiquitin-like_domsf"/>
</dbReference>
<reference evidence="9 10" key="1">
    <citation type="submission" date="2015-05" db="EMBL/GenBank/DDBJ databases">
        <title>Evolution of Trichinella species and genotypes.</title>
        <authorList>
            <person name="Korhonen P.K."/>
            <person name="Edoardo P."/>
            <person name="Giuseppe L.R."/>
            <person name="Gasser R.B."/>
        </authorList>
    </citation>
    <scope>NUCLEOTIDE SEQUENCE [LARGE SCALE GENOMIC DNA]</scope>
    <source>
        <strain evidence="9">ISS10</strain>
    </source>
</reference>
<feature type="compositionally biased region" description="Polar residues" evidence="6">
    <location>
        <begin position="160"/>
        <end position="170"/>
    </location>
</feature>
<dbReference type="SMART" id="SM00315">
    <property type="entry name" value="RGS"/>
    <property type="match status" value="1"/>
</dbReference>
<name>A0A0V1KUM7_9BILA</name>
<evidence type="ECO:0000256" key="2">
    <source>
        <dbReference type="ARBA" id="ARBA00022490"/>
    </source>
</evidence>
<evidence type="ECO:0000256" key="1">
    <source>
        <dbReference type="ARBA" id="ARBA00004496"/>
    </source>
</evidence>
<evidence type="ECO:0000313" key="10">
    <source>
        <dbReference type="Proteomes" id="UP000054721"/>
    </source>
</evidence>
<protein>
    <submittedName>
        <fullName evidence="9">Axin-1</fullName>
    </submittedName>
</protein>
<dbReference type="PANTHER" id="PTHR46102">
    <property type="entry name" value="AXIN"/>
    <property type="match status" value="1"/>
</dbReference>
<feature type="region of interest" description="Disordered" evidence="6">
    <location>
        <begin position="962"/>
        <end position="1025"/>
    </location>
</feature>
<evidence type="ECO:0000256" key="4">
    <source>
        <dbReference type="PROSITE-ProRule" id="PRU00069"/>
    </source>
</evidence>
<feature type="domain" description="RGS" evidence="7">
    <location>
        <begin position="227"/>
        <end position="331"/>
    </location>
</feature>
<dbReference type="GO" id="GO:0090090">
    <property type="term" value="P:negative regulation of canonical Wnt signaling pathway"/>
    <property type="evidence" value="ECO:0007669"/>
    <property type="project" value="InterPro"/>
</dbReference>
<evidence type="ECO:0000256" key="6">
    <source>
        <dbReference type="SAM" id="MobiDB-lite"/>
    </source>
</evidence>
<dbReference type="Pfam" id="PF08833">
    <property type="entry name" value="Axin_b-cat_bind"/>
    <property type="match status" value="1"/>
</dbReference>
<feature type="region of interest" description="Disordered" evidence="6">
    <location>
        <begin position="357"/>
        <end position="389"/>
    </location>
</feature>
<dbReference type="SUPFAM" id="SSF48097">
    <property type="entry name" value="Regulator of G-protein signaling, RGS"/>
    <property type="match status" value="1"/>
</dbReference>
<dbReference type="InterPro" id="IPR036305">
    <property type="entry name" value="RGS_sf"/>
</dbReference>
<keyword evidence="5" id="KW-0175">Coiled coil</keyword>
<comment type="subcellular location">
    <subcellularLocation>
        <location evidence="1">Cytoplasm</location>
    </subcellularLocation>
</comment>
<evidence type="ECO:0000256" key="3">
    <source>
        <dbReference type="ARBA" id="ARBA00022687"/>
    </source>
</evidence>
<keyword evidence="2" id="KW-0963">Cytoplasm</keyword>
<dbReference type="InterPro" id="IPR014936">
    <property type="entry name" value="Axin_b-cat-bd"/>
</dbReference>
<dbReference type="AlphaFoldDB" id="A0A0V1KUM7"/>
<evidence type="ECO:0000313" key="9">
    <source>
        <dbReference type="EMBL" id="KRZ51034.1"/>
    </source>
</evidence>
<evidence type="ECO:0000259" key="8">
    <source>
        <dbReference type="PROSITE" id="PS50841"/>
    </source>
</evidence>
<feature type="compositionally biased region" description="Low complexity" evidence="6">
    <location>
        <begin position="975"/>
        <end position="986"/>
    </location>
</feature>
<keyword evidence="3 4" id="KW-0879">Wnt signaling pathway</keyword>
<dbReference type="GO" id="GO:0032436">
    <property type="term" value="P:positive regulation of proteasomal ubiquitin-dependent protein catabolic process"/>
    <property type="evidence" value="ECO:0007669"/>
    <property type="project" value="TreeGrafter"/>
</dbReference>
<feature type="compositionally biased region" description="Basic and acidic residues" evidence="6">
    <location>
        <begin position="496"/>
        <end position="505"/>
    </location>
</feature>
<feature type="region of interest" description="Disordered" evidence="6">
    <location>
        <begin position="749"/>
        <end position="781"/>
    </location>
</feature>
<dbReference type="GO" id="GO:0030877">
    <property type="term" value="C:beta-catenin destruction complex"/>
    <property type="evidence" value="ECO:0007669"/>
    <property type="project" value="TreeGrafter"/>
</dbReference>
<comment type="caution">
    <text evidence="9">The sequence shown here is derived from an EMBL/GenBank/DDBJ whole genome shotgun (WGS) entry which is preliminary data.</text>
</comment>
<dbReference type="GO" id="GO:0005634">
    <property type="term" value="C:nucleus"/>
    <property type="evidence" value="ECO:0007669"/>
    <property type="project" value="TreeGrafter"/>
</dbReference>
<dbReference type="InterPro" id="IPR024066">
    <property type="entry name" value="RGS_subdom1/3"/>
</dbReference>
<feature type="compositionally biased region" description="Low complexity" evidence="6">
    <location>
        <begin position="919"/>
        <end position="934"/>
    </location>
</feature>
<dbReference type="PROSITE" id="PS50132">
    <property type="entry name" value="RGS"/>
    <property type="match status" value="1"/>
</dbReference>
<accession>A0A0V1KUM7</accession>
<dbReference type="Pfam" id="PF00615">
    <property type="entry name" value="RGS"/>
    <property type="match status" value="1"/>
</dbReference>
<proteinExistence type="predicted"/>
<feature type="region of interest" description="Disordered" evidence="6">
    <location>
        <begin position="402"/>
        <end position="476"/>
    </location>
</feature>
<dbReference type="SUPFAM" id="SSF54236">
    <property type="entry name" value="Ubiquitin-like"/>
    <property type="match status" value="1"/>
</dbReference>
<feature type="compositionally biased region" description="Polar residues" evidence="6">
    <location>
        <begin position="593"/>
        <end position="611"/>
    </location>
</feature>
<feature type="compositionally biased region" description="Low complexity" evidence="6">
    <location>
        <begin position="362"/>
        <end position="374"/>
    </location>
</feature>
<dbReference type="InterPro" id="IPR038207">
    <property type="entry name" value="DIX_dom_sf"/>
</dbReference>
<dbReference type="STRING" id="6335.A0A0V1KUM7"/>
<dbReference type="PANTHER" id="PTHR46102:SF2">
    <property type="entry name" value="AXIN"/>
    <property type="match status" value="1"/>
</dbReference>
<organism evidence="9 10">
    <name type="scientific">Trichinella nativa</name>
    <dbReference type="NCBI Taxonomy" id="6335"/>
    <lineage>
        <taxon>Eukaryota</taxon>
        <taxon>Metazoa</taxon>
        <taxon>Ecdysozoa</taxon>
        <taxon>Nematoda</taxon>
        <taxon>Enoplea</taxon>
        <taxon>Dorylaimia</taxon>
        <taxon>Trichinellida</taxon>
        <taxon>Trichinellidae</taxon>
        <taxon>Trichinella</taxon>
    </lineage>
</organism>
<feature type="region of interest" description="Disordered" evidence="6">
    <location>
        <begin position="496"/>
        <end position="522"/>
    </location>
</feature>
<feature type="domain" description="DIX" evidence="8">
    <location>
        <begin position="1053"/>
        <end position="1136"/>
    </location>
</feature>
<feature type="region of interest" description="Disordered" evidence="6">
    <location>
        <begin position="593"/>
        <end position="616"/>
    </location>
</feature>
<dbReference type="Gene3D" id="1.10.167.10">
    <property type="entry name" value="Regulator of G-protein Signalling 4, domain 2"/>
    <property type="match status" value="1"/>
</dbReference>
<dbReference type="GO" id="GO:0005737">
    <property type="term" value="C:cytoplasm"/>
    <property type="evidence" value="ECO:0007669"/>
    <property type="project" value="UniProtKB-SubCell"/>
</dbReference>
<dbReference type="Gene3D" id="1.10.196.10">
    <property type="match status" value="1"/>
</dbReference>
<dbReference type="GO" id="GO:0048468">
    <property type="term" value="P:cell development"/>
    <property type="evidence" value="ECO:0007669"/>
    <property type="project" value="TreeGrafter"/>
</dbReference>
<feature type="coiled-coil region" evidence="5">
    <location>
        <begin position="677"/>
        <end position="704"/>
    </location>
</feature>
<feature type="compositionally biased region" description="Low complexity" evidence="6">
    <location>
        <begin position="410"/>
        <end position="439"/>
    </location>
</feature>
<sequence length="1136" mass="124340">MSTAGKLAEEAASEEFISCATRPPAIGCNSVRTAPIADGARCELSVHCSAMLVSVLTFDFNLKKSKHLFQIYFLVLFINSNENYKCENEHRISWTYMAIKFVLFSESRRGIITLGNIVLQALGLIKKKNSASSDPADYANESSTSGVVEMKHSHQGGGSPKSSKLNSRNHSPLLFTSKKSSRSASLSDFPKEGSEEAPLGYVPCEESDDVSPYSERATPPYMRWAVDLQNVLEDFEGLQLFKKFLTNEGCENELDFWYACKGLKQYSDKEWSLVERVAHMIHQNYVRPQGEYSLTCIRGETRVEIQKRFVAKDICQSMFDTAQMEVEAFLRIKHAAFVESDLYISYLQAIQTGGWDSPRCYSNDSRSNSSSSNSADGQRPSSTLLPTVQEEVEIEVAETDGRIEQEQQQKSKQQQQQQQQQKQSPKQQQQQLKSQSLQKHPAGSGDEATTSSSCSNKPTKSTVGGGTAGPASTPVAASSIPVVPTVTRTTFKSDERLRISGRDAAHPTTTSFTTTSVAPSSDSQPTAVVMIKKKSSGSSGQSYGGRLTAGALVATFEQRMAYSACSRGTRGGVPPNPYHTKYVPYLPTSAQDSELQSMSSDAATDSSFGNSRSRHKEKRIIRQHIEQNRDNVSSQIFIPVLEDNFILNNFSLHRSYFLFQRTQREVVARDMMDEEFKFQVVEKLENLRRERETYEKLNESLQRLSEPENNSNSHRAAVEKFCKVEKSFRAAPEDAEAILDDYYNRVGWKDSPKQSPMRSPGFAFGSRKKSPGSKSPDRRVISRMMTTSYPLPYAMSQTLPLQHQGGSTAVMRGSLGQDQNQTMIQVPPNVPVHLSSKHRATHASATSGSGGGGGGSHRSSSRTESTTAASSGVGGGTATAATAAAAAAVAAAGSGSSAAQRTGGSGKSSRQYSRYPVLTSDTSGISSGTSSDPSLVSAKIPPMTAAYNRSSTNEQWILEERPSYETESGRHRSRSSNQSGSGLSSGKSHKTSSHKSGASDSSARVSSSEKSSRSHKMLDSSGFPNINTRKAWSMRTSSISASQSSNSSQATCQEYISVGYFLPNESTPYVTKFSGRQISLKQFKQLIPRKGNFRYFFQCASDELGTGMIQREVTDENELLPIWEGNKVVAKIVSVD</sequence>
<dbReference type="EMBL" id="JYDW01000241">
    <property type="protein sequence ID" value="KRZ51034.1"/>
    <property type="molecule type" value="Genomic_DNA"/>
</dbReference>
<dbReference type="PROSITE" id="PS50841">
    <property type="entry name" value="DIX"/>
    <property type="match status" value="1"/>
</dbReference>
<dbReference type="Proteomes" id="UP000054721">
    <property type="component" value="Unassembled WGS sequence"/>
</dbReference>
<dbReference type="GO" id="GO:0005886">
    <property type="term" value="C:plasma membrane"/>
    <property type="evidence" value="ECO:0007669"/>
    <property type="project" value="TreeGrafter"/>
</dbReference>
<dbReference type="GO" id="GO:0019901">
    <property type="term" value="F:protein kinase binding"/>
    <property type="evidence" value="ECO:0007669"/>
    <property type="project" value="TreeGrafter"/>
</dbReference>
<dbReference type="Pfam" id="PF00778">
    <property type="entry name" value="DIX"/>
    <property type="match status" value="1"/>
</dbReference>
<dbReference type="InterPro" id="IPR044926">
    <property type="entry name" value="RGS_subdomain_2"/>
</dbReference>
<dbReference type="Gene3D" id="2.40.240.130">
    <property type="match status" value="1"/>
</dbReference>
<evidence type="ECO:0000259" key="7">
    <source>
        <dbReference type="PROSITE" id="PS50132"/>
    </source>
</evidence>
<evidence type="ECO:0000256" key="5">
    <source>
        <dbReference type="SAM" id="Coils"/>
    </source>
</evidence>
<feature type="compositionally biased region" description="Low complexity" evidence="6">
    <location>
        <begin position="862"/>
        <end position="871"/>
    </location>
</feature>
<feature type="region of interest" description="Disordered" evidence="6">
    <location>
        <begin position="835"/>
        <end position="876"/>
    </location>
</feature>
<dbReference type="SMART" id="SM00021">
    <property type="entry name" value="DAX"/>
    <property type="match status" value="1"/>
</dbReference>
<dbReference type="GO" id="GO:0016055">
    <property type="term" value="P:Wnt signaling pathway"/>
    <property type="evidence" value="ECO:0007669"/>
    <property type="project" value="UniProtKB-KW"/>
</dbReference>
<feature type="compositionally biased region" description="Low complexity" evidence="6">
    <location>
        <begin position="994"/>
        <end position="1009"/>
    </location>
</feature>
<feature type="region of interest" description="Disordered" evidence="6">
    <location>
        <begin position="894"/>
        <end position="937"/>
    </location>
</feature>
<dbReference type="GO" id="GO:0060090">
    <property type="term" value="F:molecular adaptor activity"/>
    <property type="evidence" value="ECO:0007669"/>
    <property type="project" value="TreeGrafter"/>
</dbReference>
<dbReference type="GO" id="GO:0031625">
    <property type="term" value="F:ubiquitin protein ligase binding"/>
    <property type="evidence" value="ECO:0007669"/>
    <property type="project" value="TreeGrafter"/>
</dbReference>
<dbReference type="InterPro" id="IPR001158">
    <property type="entry name" value="DIX"/>
</dbReference>